<evidence type="ECO:0000313" key="1">
    <source>
        <dbReference type="EnsemblPlants" id="AVESA.00010b.r2.5DG0948040.1.CDS.1"/>
    </source>
</evidence>
<accession>A0ACD5YCP0</accession>
<dbReference type="Proteomes" id="UP001732700">
    <property type="component" value="Chromosome 5D"/>
</dbReference>
<sequence length="865" mass="94662">MISMGEPARVAVLILFTTCSLLVLFHRSSSAPASAGTLCIPTERDALLDLKAGLTDPGNFLSSWQGADCCQWKGIDCGNRTAAGHVIRLQLNSAWAYGPRPELIGGEIRSSLLTLQHLEKLDLSENDFGGRPIPEFIGTLRSLTYLDLSDSNFGGRIPPHLGNLSSLINLYIITSNVPPQTAQLSSPDLAWVSRLGKLQFLGLAGVDLSAAVDWVHDLNMLPSLKDIYLSYCGLRSTMPPPLHSNLTSLENLSMSWNPFNRSIAATNNFFWNLPSLQALSMMYCGFHGSFPDAVGNLTSLQELYLDGNHITGTNTFPSTFKKFNNLQVLSLTQNFINMDVAEMLDQLPSAELEMLSLDDNNLTGSLPSQLGHFSSLTWLMLRNNKISGEIPVGIRELTKLKGIWLSSNRLHGTITDQHFSLGGQLEVLDISSNHLVGPIPTFPPNLTSLDLSRNNLSGTLPPEIGKSMLQAIILFNNSLSGTIPCSLLRLQQLMFLDLSKNQLSGALPSCPQKYETSNITLLNLNNNHFSGAFPIFLQSCGQLKFLDLAYNQFSGSLPTWIQSKLPYLALLRLRSNKFSGGIPDQLAGMKVLQYLDIACNNITGNIPQSIGNLAAMALTPNNSGSLSQVVKFGVNTMYGKTTAYTDGLLVNIKGQQLEYTRGIIYMVSIDLSCNSLTGQIPQEIVMLVALKNLNLSGNSLNDIIPQSIGELHELESFDLSYNRLYGEIPAGLSALSSLTRLNLSYNNLTGTIPSGNQLRTLDDQASIYIGNPGLCGPPLTRNCSGSGMTPLAPEEDEGMQDVVSLYLGMCIGFLAGLWIVLCGFLFKRKWRVKCFLFSDHMYDWVYNYMQVAVGWISLARKFRGG</sequence>
<organism evidence="1 2">
    <name type="scientific">Avena sativa</name>
    <name type="common">Oat</name>
    <dbReference type="NCBI Taxonomy" id="4498"/>
    <lineage>
        <taxon>Eukaryota</taxon>
        <taxon>Viridiplantae</taxon>
        <taxon>Streptophyta</taxon>
        <taxon>Embryophyta</taxon>
        <taxon>Tracheophyta</taxon>
        <taxon>Spermatophyta</taxon>
        <taxon>Magnoliopsida</taxon>
        <taxon>Liliopsida</taxon>
        <taxon>Poales</taxon>
        <taxon>Poaceae</taxon>
        <taxon>BOP clade</taxon>
        <taxon>Pooideae</taxon>
        <taxon>Poodae</taxon>
        <taxon>Poeae</taxon>
        <taxon>Poeae Chloroplast Group 1 (Aveneae type)</taxon>
        <taxon>Aveninae</taxon>
        <taxon>Avena</taxon>
    </lineage>
</organism>
<reference evidence="1" key="2">
    <citation type="submission" date="2025-09" db="UniProtKB">
        <authorList>
            <consortium name="EnsemblPlants"/>
        </authorList>
    </citation>
    <scope>IDENTIFICATION</scope>
</reference>
<dbReference type="EnsemblPlants" id="AVESA.00010b.r2.5DG0948040.1">
    <property type="protein sequence ID" value="AVESA.00010b.r2.5DG0948040.1.CDS.1"/>
    <property type="gene ID" value="AVESA.00010b.r2.5DG0948040"/>
</dbReference>
<keyword evidence="2" id="KW-1185">Reference proteome</keyword>
<name>A0ACD5YCP0_AVESA</name>
<proteinExistence type="predicted"/>
<protein>
    <submittedName>
        <fullName evidence="1">Uncharacterized protein</fullName>
    </submittedName>
</protein>
<reference evidence="1" key="1">
    <citation type="submission" date="2021-05" db="EMBL/GenBank/DDBJ databases">
        <authorList>
            <person name="Scholz U."/>
            <person name="Mascher M."/>
            <person name="Fiebig A."/>
        </authorList>
    </citation>
    <scope>NUCLEOTIDE SEQUENCE [LARGE SCALE GENOMIC DNA]</scope>
</reference>
<evidence type="ECO:0000313" key="2">
    <source>
        <dbReference type="Proteomes" id="UP001732700"/>
    </source>
</evidence>